<dbReference type="Proteomes" id="UP000248764">
    <property type="component" value="Unassembled WGS sequence"/>
</dbReference>
<evidence type="ECO:0000259" key="6">
    <source>
        <dbReference type="Pfam" id="PF04542"/>
    </source>
</evidence>
<keyword evidence="2" id="KW-0805">Transcription regulation</keyword>
<evidence type="ECO:0000259" key="7">
    <source>
        <dbReference type="Pfam" id="PF08281"/>
    </source>
</evidence>
<dbReference type="InterPro" id="IPR013325">
    <property type="entry name" value="RNA_pol_sigma_r2"/>
</dbReference>
<dbReference type="GO" id="GO:0006352">
    <property type="term" value="P:DNA-templated transcription initiation"/>
    <property type="evidence" value="ECO:0007669"/>
    <property type="project" value="InterPro"/>
</dbReference>
<dbReference type="NCBIfam" id="TIGR02937">
    <property type="entry name" value="sigma70-ECF"/>
    <property type="match status" value="1"/>
</dbReference>
<gene>
    <name evidence="8" type="ORF">C1I92_25285</name>
</gene>
<dbReference type="InterPro" id="IPR014284">
    <property type="entry name" value="RNA_pol_sigma-70_dom"/>
</dbReference>
<evidence type="ECO:0000313" key="8">
    <source>
        <dbReference type="EMBL" id="PZF80595.1"/>
    </source>
</evidence>
<dbReference type="Gene3D" id="1.10.10.10">
    <property type="entry name" value="Winged helix-like DNA-binding domain superfamily/Winged helix DNA-binding domain"/>
    <property type="match status" value="1"/>
</dbReference>
<comment type="caution">
    <text evidence="8">The sequence shown here is derived from an EMBL/GenBank/DDBJ whole genome shotgun (WGS) entry which is preliminary data.</text>
</comment>
<keyword evidence="3" id="KW-0731">Sigma factor</keyword>
<dbReference type="InterPro" id="IPR013249">
    <property type="entry name" value="RNA_pol_sigma70_r4_t2"/>
</dbReference>
<dbReference type="PANTHER" id="PTHR43133:SF50">
    <property type="entry name" value="ECF RNA POLYMERASE SIGMA FACTOR SIGM"/>
    <property type="match status" value="1"/>
</dbReference>
<evidence type="ECO:0000256" key="2">
    <source>
        <dbReference type="ARBA" id="ARBA00023015"/>
    </source>
</evidence>
<evidence type="ECO:0000313" key="9">
    <source>
        <dbReference type="Proteomes" id="UP000248764"/>
    </source>
</evidence>
<keyword evidence="4" id="KW-0238">DNA-binding</keyword>
<evidence type="ECO:0000256" key="5">
    <source>
        <dbReference type="ARBA" id="ARBA00023163"/>
    </source>
</evidence>
<dbReference type="EMBL" id="POTW01000082">
    <property type="protein sequence ID" value="PZF80595.1"/>
    <property type="molecule type" value="Genomic_DNA"/>
</dbReference>
<dbReference type="PANTHER" id="PTHR43133">
    <property type="entry name" value="RNA POLYMERASE ECF-TYPE SIGMA FACTO"/>
    <property type="match status" value="1"/>
</dbReference>
<dbReference type="GO" id="GO:0003677">
    <property type="term" value="F:DNA binding"/>
    <property type="evidence" value="ECO:0007669"/>
    <property type="project" value="UniProtKB-KW"/>
</dbReference>
<evidence type="ECO:0000256" key="3">
    <source>
        <dbReference type="ARBA" id="ARBA00023082"/>
    </source>
</evidence>
<evidence type="ECO:0000256" key="4">
    <source>
        <dbReference type="ARBA" id="ARBA00023125"/>
    </source>
</evidence>
<dbReference type="InterPro" id="IPR039425">
    <property type="entry name" value="RNA_pol_sigma-70-like"/>
</dbReference>
<feature type="domain" description="RNA polymerase sigma-70 region 2" evidence="6">
    <location>
        <begin position="20"/>
        <end position="75"/>
    </location>
</feature>
<keyword evidence="5" id="KW-0804">Transcription</keyword>
<dbReference type="Pfam" id="PF04542">
    <property type="entry name" value="Sigma70_r2"/>
    <property type="match status" value="1"/>
</dbReference>
<dbReference type="CDD" id="cd06171">
    <property type="entry name" value="Sigma70_r4"/>
    <property type="match status" value="1"/>
</dbReference>
<comment type="similarity">
    <text evidence="1">Belongs to the sigma-70 factor family. ECF subfamily.</text>
</comment>
<accession>A0A2W2AZH8</accession>
<reference evidence="8 9" key="1">
    <citation type="submission" date="2018-01" db="EMBL/GenBank/DDBJ databases">
        <title>Draft genome sequence of Jiangella sp. GTF31.</title>
        <authorList>
            <person name="Sahin N."/>
            <person name="Ay H."/>
            <person name="Saygin H."/>
        </authorList>
    </citation>
    <scope>NUCLEOTIDE SEQUENCE [LARGE SCALE GENOMIC DNA]</scope>
    <source>
        <strain evidence="8 9">GTF31</strain>
    </source>
</reference>
<dbReference type="AlphaFoldDB" id="A0A2W2AZH8"/>
<dbReference type="SUPFAM" id="SSF88946">
    <property type="entry name" value="Sigma2 domain of RNA polymerase sigma factors"/>
    <property type="match status" value="1"/>
</dbReference>
<dbReference type="Pfam" id="PF08281">
    <property type="entry name" value="Sigma70_r4_2"/>
    <property type="match status" value="1"/>
</dbReference>
<dbReference type="RefSeq" id="WP_111257410.1">
    <property type="nucleotide sequence ID" value="NZ_POTW01000082.1"/>
</dbReference>
<dbReference type="NCBIfam" id="TIGR02983">
    <property type="entry name" value="SigE-fam_strep"/>
    <property type="match status" value="1"/>
</dbReference>
<dbReference type="InterPro" id="IPR013324">
    <property type="entry name" value="RNA_pol_sigma_r3/r4-like"/>
</dbReference>
<dbReference type="GO" id="GO:0016987">
    <property type="term" value="F:sigma factor activity"/>
    <property type="evidence" value="ECO:0007669"/>
    <property type="project" value="UniProtKB-KW"/>
</dbReference>
<proteinExistence type="inferred from homology"/>
<sequence length="173" mass="19665">MDAAAEREFTQFVAARSMVLLRVAVVLTGDRHRAEDLVQGALAKLAARWHKVDEPEAYVRRIIYHDHARWWRRRSARSELLGATVPERPEADRAADAVRRLDLSSALRLLGPRQRTVLVLRYLEDLPEAEVAAIMGCSVGTVRSQAHRALARLRTLVPELDERSADDVEELRR</sequence>
<dbReference type="InterPro" id="IPR036388">
    <property type="entry name" value="WH-like_DNA-bd_sf"/>
</dbReference>
<protein>
    <submittedName>
        <fullName evidence="8">SigE family RNA polymerase sigma factor</fullName>
    </submittedName>
</protein>
<evidence type="ECO:0000256" key="1">
    <source>
        <dbReference type="ARBA" id="ARBA00010641"/>
    </source>
</evidence>
<dbReference type="InterPro" id="IPR014325">
    <property type="entry name" value="RNA_pol_sigma-E_actinobac"/>
</dbReference>
<keyword evidence="9" id="KW-1185">Reference proteome</keyword>
<organism evidence="8 9">
    <name type="scientific">Jiangella anatolica</name>
    <dbReference type="NCBI Taxonomy" id="2670374"/>
    <lineage>
        <taxon>Bacteria</taxon>
        <taxon>Bacillati</taxon>
        <taxon>Actinomycetota</taxon>
        <taxon>Actinomycetes</taxon>
        <taxon>Jiangellales</taxon>
        <taxon>Jiangellaceae</taxon>
        <taxon>Jiangella</taxon>
    </lineage>
</organism>
<dbReference type="InterPro" id="IPR007627">
    <property type="entry name" value="RNA_pol_sigma70_r2"/>
</dbReference>
<feature type="domain" description="RNA polymerase sigma factor 70 region 4 type 2" evidence="7">
    <location>
        <begin position="102"/>
        <end position="153"/>
    </location>
</feature>
<dbReference type="SUPFAM" id="SSF88659">
    <property type="entry name" value="Sigma3 and sigma4 domains of RNA polymerase sigma factors"/>
    <property type="match status" value="1"/>
</dbReference>
<name>A0A2W2AZH8_9ACTN</name>
<dbReference type="Gene3D" id="1.10.1740.10">
    <property type="match status" value="1"/>
</dbReference>